<evidence type="ECO:0000256" key="3">
    <source>
        <dbReference type="ARBA" id="ARBA00023265"/>
    </source>
</evidence>
<sequence length="160" mass="17759">MGVVTYELEVASPVPPAKLFKAFVLDSDNLIQKVIPKAISNVEILEGDGRPGTVRKSLSRKASSQFKYSKHKIEAIDKKNLKFSHSVIEGDMLMNVIEKITYYIKFQQSPDGGCICKESSNYHTIGDFKLNKDQLKAGKEKALGMFKAVEAYLLANPDAC</sequence>
<dbReference type="GO" id="GO:0004864">
    <property type="term" value="F:protein phosphatase inhibitor activity"/>
    <property type="evidence" value="ECO:0007669"/>
    <property type="project" value="InterPro"/>
</dbReference>
<dbReference type="InterPro" id="IPR024949">
    <property type="entry name" value="Bet_v_I_allergen"/>
</dbReference>
<dbReference type="FunFam" id="3.30.530.20:FF:000007">
    <property type="entry name" value="Major pollen allergen Bet v 1-A"/>
    <property type="match status" value="1"/>
</dbReference>
<dbReference type="GO" id="GO:0005737">
    <property type="term" value="C:cytoplasm"/>
    <property type="evidence" value="ECO:0007669"/>
    <property type="project" value="TreeGrafter"/>
</dbReference>
<dbReference type="Proteomes" id="UP000467840">
    <property type="component" value="Chromosome 15"/>
</dbReference>
<dbReference type="EMBL" id="JAAGAX010000005">
    <property type="protein sequence ID" value="KAF2313854.1"/>
    <property type="molecule type" value="Genomic_DNA"/>
</dbReference>
<dbReference type="InterPro" id="IPR000916">
    <property type="entry name" value="Bet_v_I/MLP"/>
</dbReference>
<evidence type="ECO:0000313" key="7">
    <source>
        <dbReference type="Proteomes" id="UP000467840"/>
    </source>
</evidence>
<reference evidence="6 7" key="1">
    <citation type="journal article" date="2020" name="Mol. Plant">
        <title>The Chromosome-Based Rubber Tree Genome Provides New Insights into Spurge Genome Evolution and Rubber Biosynthesis.</title>
        <authorList>
            <person name="Liu J."/>
            <person name="Shi C."/>
            <person name="Shi C.C."/>
            <person name="Li W."/>
            <person name="Zhang Q.J."/>
            <person name="Zhang Y."/>
            <person name="Li K."/>
            <person name="Lu H.F."/>
            <person name="Shi C."/>
            <person name="Zhu S.T."/>
            <person name="Xiao Z.Y."/>
            <person name="Nan H."/>
            <person name="Yue Y."/>
            <person name="Zhu X.G."/>
            <person name="Wu Y."/>
            <person name="Hong X.N."/>
            <person name="Fan G.Y."/>
            <person name="Tong Y."/>
            <person name="Zhang D."/>
            <person name="Mao C.L."/>
            <person name="Liu Y.L."/>
            <person name="Hao S.J."/>
            <person name="Liu W.Q."/>
            <person name="Lv M.Q."/>
            <person name="Zhang H.B."/>
            <person name="Liu Y."/>
            <person name="Hu-Tang G.R."/>
            <person name="Wang J.P."/>
            <person name="Wang J.H."/>
            <person name="Sun Y.H."/>
            <person name="Ni S.B."/>
            <person name="Chen W.B."/>
            <person name="Zhang X.C."/>
            <person name="Jiao Y.N."/>
            <person name="Eichler E.E."/>
            <person name="Li G.H."/>
            <person name="Liu X."/>
            <person name="Gao L.Z."/>
        </authorList>
    </citation>
    <scope>NUCLEOTIDE SEQUENCE [LARGE SCALE GENOMIC DNA]</scope>
    <source>
        <strain evidence="7">cv. GT1</strain>
        <tissue evidence="6">Leaf</tissue>
    </source>
</reference>
<dbReference type="GO" id="GO:0005634">
    <property type="term" value="C:nucleus"/>
    <property type="evidence" value="ECO:0007669"/>
    <property type="project" value="TreeGrafter"/>
</dbReference>
<evidence type="ECO:0000313" key="6">
    <source>
        <dbReference type="EMBL" id="KAF2313854.1"/>
    </source>
</evidence>
<dbReference type="PROSITE" id="PS00451">
    <property type="entry name" value="PATHOGENESIS_BETVI"/>
    <property type="match status" value="1"/>
</dbReference>
<dbReference type="GO" id="GO:0010427">
    <property type="term" value="F:abscisic acid binding"/>
    <property type="evidence" value="ECO:0007669"/>
    <property type="project" value="InterPro"/>
</dbReference>
<dbReference type="CDD" id="cd07816">
    <property type="entry name" value="Bet_v1-like"/>
    <property type="match status" value="1"/>
</dbReference>
<dbReference type="AlphaFoldDB" id="A0A6A6MKP0"/>
<accession>A0A6A6MKP0</accession>
<name>A0A6A6MKP0_HEVBR</name>
<dbReference type="PANTHER" id="PTHR31213">
    <property type="entry name" value="OS08G0374000 PROTEIN-RELATED"/>
    <property type="match status" value="1"/>
</dbReference>
<dbReference type="InterPro" id="IPR050279">
    <property type="entry name" value="Plant_def-hormone_signal"/>
</dbReference>
<dbReference type="PRINTS" id="PR00634">
    <property type="entry name" value="BETALLERGEN"/>
</dbReference>
<evidence type="ECO:0000256" key="1">
    <source>
        <dbReference type="ARBA" id="ARBA00009744"/>
    </source>
</evidence>
<dbReference type="Pfam" id="PF00407">
    <property type="entry name" value="Bet_v_1"/>
    <property type="match status" value="1"/>
</dbReference>
<dbReference type="Gene3D" id="3.30.530.20">
    <property type="match status" value="1"/>
</dbReference>
<keyword evidence="3 4" id="KW-0568">Pathogenesis-related protein</keyword>
<protein>
    <recommendedName>
        <fullName evidence="5">Bet v I/Major latex protein domain-containing protein</fullName>
    </recommendedName>
</protein>
<dbReference type="SMART" id="SM01037">
    <property type="entry name" value="Bet_v_1"/>
    <property type="match status" value="1"/>
</dbReference>
<keyword evidence="2 4" id="KW-0611">Plant defense</keyword>
<comment type="similarity">
    <text evidence="1 4">Belongs to the BetVI family.</text>
</comment>
<dbReference type="GO" id="GO:0038023">
    <property type="term" value="F:signaling receptor activity"/>
    <property type="evidence" value="ECO:0007669"/>
    <property type="project" value="InterPro"/>
</dbReference>
<organism evidence="6 7">
    <name type="scientific">Hevea brasiliensis</name>
    <name type="common">Para rubber tree</name>
    <name type="synonym">Siphonia brasiliensis</name>
    <dbReference type="NCBI Taxonomy" id="3981"/>
    <lineage>
        <taxon>Eukaryota</taxon>
        <taxon>Viridiplantae</taxon>
        <taxon>Streptophyta</taxon>
        <taxon>Embryophyta</taxon>
        <taxon>Tracheophyta</taxon>
        <taxon>Spermatophyta</taxon>
        <taxon>Magnoliopsida</taxon>
        <taxon>eudicotyledons</taxon>
        <taxon>Gunneridae</taxon>
        <taxon>Pentapetalae</taxon>
        <taxon>rosids</taxon>
        <taxon>fabids</taxon>
        <taxon>Malpighiales</taxon>
        <taxon>Euphorbiaceae</taxon>
        <taxon>Crotonoideae</taxon>
        <taxon>Micrandreae</taxon>
        <taxon>Hevea</taxon>
    </lineage>
</organism>
<gene>
    <name evidence="6" type="ORF">GH714_018337</name>
</gene>
<comment type="caution">
    <text evidence="6">The sequence shown here is derived from an EMBL/GenBank/DDBJ whole genome shotgun (WGS) entry which is preliminary data.</text>
</comment>
<dbReference type="InterPro" id="IPR023393">
    <property type="entry name" value="START-like_dom_sf"/>
</dbReference>
<keyword evidence="7" id="KW-1185">Reference proteome</keyword>
<proteinExistence type="inferred from homology"/>
<dbReference type="GO" id="GO:0009738">
    <property type="term" value="P:abscisic acid-activated signaling pathway"/>
    <property type="evidence" value="ECO:0007669"/>
    <property type="project" value="InterPro"/>
</dbReference>
<dbReference type="PANTHER" id="PTHR31213:SF188">
    <property type="entry name" value="BET V I_MAJOR LATEX PROTEIN DOMAIN-CONTAINING PROTEIN"/>
    <property type="match status" value="1"/>
</dbReference>
<evidence type="ECO:0000256" key="2">
    <source>
        <dbReference type="ARBA" id="ARBA00022821"/>
    </source>
</evidence>
<feature type="domain" description="Bet v I/Major latex protein" evidence="5">
    <location>
        <begin position="1"/>
        <end position="156"/>
    </location>
</feature>
<dbReference type="SUPFAM" id="SSF55961">
    <property type="entry name" value="Bet v1-like"/>
    <property type="match status" value="1"/>
</dbReference>
<evidence type="ECO:0000259" key="5">
    <source>
        <dbReference type="SMART" id="SM01037"/>
    </source>
</evidence>
<evidence type="ECO:0000256" key="4">
    <source>
        <dbReference type="RuleBase" id="RU000409"/>
    </source>
</evidence>
<dbReference type="GO" id="GO:0006952">
    <property type="term" value="P:defense response"/>
    <property type="evidence" value="ECO:0007669"/>
    <property type="project" value="UniProtKB-KW"/>
</dbReference>